<dbReference type="Pfam" id="PF22725">
    <property type="entry name" value="GFO_IDH_MocA_C3"/>
    <property type="match status" value="1"/>
</dbReference>
<keyword evidence="6" id="KW-1185">Reference proteome</keyword>
<gene>
    <name evidence="5" type="ORF">CFX0092_B0260</name>
</gene>
<accession>A0A160T6X2</accession>
<dbReference type="InterPro" id="IPR055170">
    <property type="entry name" value="GFO_IDH_MocA-like_dom"/>
</dbReference>
<evidence type="ECO:0000256" key="2">
    <source>
        <dbReference type="ARBA" id="ARBA00023002"/>
    </source>
</evidence>
<evidence type="ECO:0000256" key="1">
    <source>
        <dbReference type="ARBA" id="ARBA00010928"/>
    </source>
</evidence>
<dbReference type="SUPFAM" id="SSF51735">
    <property type="entry name" value="NAD(P)-binding Rossmann-fold domains"/>
    <property type="match status" value="1"/>
</dbReference>
<dbReference type="AlphaFoldDB" id="A0A160T6X2"/>
<dbReference type="KEGG" id="pbf:CFX0092_B0260"/>
<dbReference type="GO" id="GO:0016491">
    <property type="term" value="F:oxidoreductase activity"/>
    <property type="evidence" value="ECO:0007669"/>
    <property type="project" value="UniProtKB-KW"/>
</dbReference>
<dbReference type="SUPFAM" id="SSF55347">
    <property type="entry name" value="Glyceraldehyde-3-phosphate dehydrogenase-like, C-terminal domain"/>
    <property type="match status" value="1"/>
</dbReference>
<evidence type="ECO:0000259" key="4">
    <source>
        <dbReference type="Pfam" id="PF22725"/>
    </source>
</evidence>
<dbReference type="GO" id="GO:0000166">
    <property type="term" value="F:nucleotide binding"/>
    <property type="evidence" value="ECO:0007669"/>
    <property type="project" value="InterPro"/>
</dbReference>
<dbReference type="Pfam" id="PF01408">
    <property type="entry name" value="GFO_IDH_MocA"/>
    <property type="match status" value="1"/>
</dbReference>
<sequence length="332" mass="36652">MDKVRWGLLSTAHINRRLIPAIRASARGELLAVGSRSQAAADTYAAEWGIPLAFGSYEALLASDAIDAVYIGLPNHLHAEWTTRALAAGKHVLCEKPFAQTLAEVDRMTAAARDNGRVLAEAFMYRHHPQTKIAGEFVRAGRLGRVQLLRGVFTFRMGSRDNVRLRPEWGGGSLWDVGIYPLSLAQFLLGGPPEWVFGDQWRGPSGVDEAFSGALHYAGGAMAQISSGFGVPYFNHFEALGDEGRLVFTRPFNSLERDDRRLTFIDAAEAAHELPVPEMELYAGEVADMHDAILDGRPSYISLSETRDHVRTVLALYESARRGERVYLEEIS</sequence>
<dbReference type="Proteomes" id="UP000215027">
    <property type="component" value="Chromosome II"/>
</dbReference>
<evidence type="ECO:0000313" key="5">
    <source>
        <dbReference type="EMBL" id="CUS05794.1"/>
    </source>
</evidence>
<evidence type="ECO:0000313" key="6">
    <source>
        <dbReference type="Proteomes" id="UP000215027"/>
    </source>
</evidence>
<keyword evidence="2" id="KW-0560">Oxidoreductase</keyword>
<dbReference type="Gene3D" id="3.30.360.10">
    <property type="entry name" value="Dihydrodipicolinate Reductase, domain 2"/>
    <property type="match status" value="1"/>
</dbReference>
<proteinExistence type="inferred from homology"/>
<protein>
    <submittedName>
        <fullName evidence="5">Oxidoreductase domain protein</fullName>
    </submittedName>
</protein>
<feature type="domain" description="GFO/IDH/MocA-like oxidoreductase" evidence="4">
    <location>
        <begin position="136"/>
        <end position="246"/>
    </location>
</feature>
<dbReference type="InterPro" id="IPR036291">
    <property type="entry name" value="NAD(P)-bd_dom_sf"/>
</dbReference>
<name>A0A160T6X2_9CHLR</name>
<dbReference type="PANTHER" id="PTHR22604:SF105">
    <property type="entry name" value="TRANS-1,2-DIHYDROBENZENE-1,2-DIOL DEHYDROGENASE"/>
    <property type="match status" value="1"/>
</dbReference>
<reference evidence="5" key="1">
    <citation type="submission" date="2016-01" db="EMBL/GenBank/DDBJ databases">
        <authorList>
            <person name="Mcilroy J.S."/>
            <person name="Karst M S."/>
            <person name="Albertsen M."/>
        </authorList>
    </citation>
    <scope>NUCLEOTIDE SEQUENCE</scope>
    <source>
        <strain evidence="5">Cfx-K</strain>
    </source>
</reference>
<dbReference type="InterPro" id="IPR050984">
    <property type="entry name" value="Gfo/Idh/MocA_domain"/>
</dbReference>
<feature type="domain" description="Gfo/Idh/MocA-like oxidoreductase N-terminal" evidence="3">
    <location>
        <begin position="12"/>
        <end position="121"/>
    </location>
</feature>
<dbReference type="EMBL" id="LN890656">
    <property type="protein sequence ID" value="CUS05794.1"/>
    <property type="molecule type" value="Genomic_DNA"/>
</dbReference>
<comment type="similarity">
    <text evidence="1">Belongs to the Gfo/Idh/MocA family.</text>
</comment>
<organism evidence="5 6">
    <name type="scientific">Candidatus Promineifilum breve</name>
    <dbReference type="NCBI Taxonomy" id="1806508"/>
    <lineage>
        <taxon>Bacteria</taxon>
        <taxon>Bacillati</taxon>
        <taxon>Chloroflexota</taxon>
        <taxon>Ardenticatenia</taxon>
        <taxon>Candidatus Promineifilales</taxon>
        <taxon>Candidatus Promineifilaceae</taxon>
        <taxon>Candidatus Promineifilum</taxon>
    </lineage>
</organism>
<evidence type="ECO:0000259" key="3">
    <source>
        <dbReference type="Pfam" id="PF01408"/>
    </source>
</evidence>
<dbReference type="OrthoDB" id="9783105at2"/>
<dbReference type="InterPro" id="IPR000683">
    <property type="entry name" value="Gfo/Idh/MocA-like_OxRdtase_N"/>
</dbReference>
<dbReference type="PANTHER" id="PTHR22604">
    <property type="entry name" value="OXIDOREDUCTASES"/>
    <property type="match status" value="1"/>
</dbReference>
<dbReference type="Gene3D" id="3.40.50.720">
    <property type="entry name" value="NAD(P)-binding Rossmann-like Domain"/>
    <property type="match status" value="1"/>
</dbReference>
<dbReference type="RefSeq" id="WP_095045159.1">
    <property type="nucleotide sequence ID" value="NZ_LN890656.1"/>
</dbReference>